<feature type="region of interest" description="Disordered" evidence="1">
    <location>
        <begin position="46"/>
        <end position="74"/>
    </location>
</feature>
<dbReference type="InParanoid" id="A0A0C3B1D5"/>
<dbReference type="Proteomes" id="UP000054166">
    <property type="component" value="Unassembled WGS sequence"/>
</dbReference>
<evidence type="ECO:0000256" key="1">
    <source>
        <dbReference type="SAM" id="MobiDB-lite"/>
    </source>
</evidence>
<evidence type="ECO:0000313" key="3">
    <source>
        <dbReference type="Proteomes" id="UP000054166"/>
    </source>
</evidence>
<proteinExistence type="predicted"/>
<gene>
    <name evidence="2" type="ORF">PILCRDRAFT_822854</name>
</gene>
<reference evidence="2 3" key="1">
    <citation type="submission" date="2014-04" db="EMBL/GenBank/DDBJ databases">
        <authorList>
            <consortium name="DOE Joint Genome Institute"/>
            <person name="Kuo A."/>
            <person name="Tarkka M."/>
            <person name="Buscot F."/>
            <person name="Kohler A."/>
            <person name="Nagy L.G."/>
            <person name="Floudas D."/>
            <person name="Copeland A."/>
            <person name="Barry K.W."/>
            <person name="Cichocki N."/>
            <person name="Veneault-Fourrey C."/>
            <person name="LaButti K."/>
            <person name="Lindquist E.A."/>
            <person name="Lipzen A."/>
            <person name="Lundell T."/>
            <person name="Morin E."/>
            <person name="Murat C."/>
            <person name="Sun H."/>
            <person name="Tunlid A."/>
            <person name="Henrissat B."/>
            <person name="Grigoriev I.V."/>
            <person name="Hibbett D.S."/>
            <person name="Martin F."/>
            <person name="Nordberg H.P."/>
            <person name="Cantor M.N."/>
            <person name="Hua S.X."/>
        </authorList>
    </citation>
    <scope>NUCLEOTIDE SEQUENCE [LARGE SCALE GENOMIC DNA]</scope>
    <source>
        <strain evidence="2 3">F 1598</strain>
    </source>
</reference>
<evidence type="ECO:0000313" key="2">
    <source>
        <dbReference type="EMBL" id="KIM80028.1"/>
    </source>
</evidence>
<dbReference type="EMBL" id="KN833006">
    <property type="protein sequence ID" value="KIM80028.1"/>
    <property type="molecule type" value="Genomic_DNA"/>
</dbReference>
<protein>
    <submittedName>
        <fullName evidence="2">Uncharacterized protein</fullName>
    </submittedName>
</protein>
<dbReference type="HOGENOM" id="CLU_2688684_0_0_1"/>
<name>A0A0C3B1D5_PILCF</name>
<organism evidence="2 3">
    <name type="scientific">Piloderma croceum (strain F 1598)</name>
    <dbReference type="NCBI Taxonomy" id="765440"/>
    <lineage>
        <taxon>Eukaryota</taxon>
        <taxon>Fungi</taxon>
        <taxon>Dikarya</taxon>
        <taxon>Basidiomycota</taxon>
        <taxon>Agaricomycotina</taxon>
        <taxon>Agaricomycetes</taxon>
        <taxon>Agaricomycetidae</taxon>
        <taxon>Atheliales</taxon>
        <taxon>Atheliaceae</taxon>
        <taxon>Piloderma</taxon>
    </lineage>
</organism>
<reference evidence="3" key="2">
    <citation type="submission" date="2015-01" db="EMBL/GenBank/DDBJ databases">
        <title>Evolutionary Origins and Diversification of the Mycorrhizal Mutualists.</title>
        <authorList>
            <consortium name="DOE Joint Genome Institute"/>
            <consortium name="Mycorrhizal Genomics Consortium"/>
            <person name="Kohler A."/>
            <person name="Kuo A."/>
            <person name="Nagy L.G."/>
            <person name="Floudas D."/>
            <person name="Copeland A."/>
            <person name="Barry K.W."/>
            <person name="Cichocki N."/>
            <person name="Veneault-Fourrey C."/>
            <person name="LaButti K."/>
            <person name="Lindquist E.A."/>
            <person name="Lipzen A."/>
            <person name="Lundell T."/>
            <person name="Morin E."/>
            <person name="Murat C."/>
            <person name="Riley R."/>
            <person name="Ohm R."/>
            <person name="Sun H."/>
            <person name="Tunlid A."/>
            <person name="Henrissat B."/>
            <person name="Grigoriev I.V."/>
            <person name="Hibbett D.S."/>
            <person name="Martin F."/>
        </authorList>
    </citation>
    <scope>NUCLEOTIDE SEQUENCE [LARGE SCALE GENOMIC DNA]</scope>
    <source>
        <strain evidence="3">F 1598</strain>
    </source>
</reference>
<feature type="compositionally biased region" description="Basic residues" evidence="1">
    <location>
        <begin position="60"/>
        <end position="74"/>
    </location>
</feature>
<keyword evidence="3" id="KW-1185">Reference proteome</keyword>
<dbReference type="AlphaFoldDB" id="A0A0C3B1D5"/>
<sequence>MLERSTSRRPPRITLLKEVQIKALCGCSMQWTFCSPPDIIRNQEHKGHDAAVREAGIARTKSRTATRKSRSTAD</sequence>
<accession>A0A0C3B1D5</accession>